<dbReference type="EMBL" id="CAAALY010244189">
    <property type="protein sequence ID" value="VEL32443.1"/>
    <property type="molecule type" value="Genomic_DNA"/>
</dbReference>
<dbReference type="AlphaFoldDB" id="A0A448XAP5"/>
<organism evidence="1 2">
    <name type="scientific">Protopolystoma xenopodis</name>
    <dbReference type="NCBI Taxonomy" id="117903"/>
    <lineage>
        <taxon>Eukaryota</taxon>
        <taxon>Metazoa</taxon>
        <taxon>Spiralia</taxon>
        <taxon>Lophotrochozoa</taxon>
        <taxon>Platyhelminthes</taxon>
        <taxon>Monogenea</taxon>
        <taxon>Polyopisthocotylea</taxon>
        <taxon>Polystomatidea</taxon>
        <taxon>Polystomatidae</taxon>
        <taxon>Protopolystoma</taxon>
    </lineage>
</organism>
<dbReference type="Proteomes" id="UP000784294">
    <property type="component" value="Unassembled WGS sequence"/>
</dbReference>
<proteinExistence type="predicted"/>
<gene>
    <name evidence="1" type="ORF">PXEA_LOCUS25883</name>
</gene>
<comment type="caution">
    <text evidence="1">The sequence shown here is derived from an EMBL/GenBank/DDBJ whole genome shotgun (WGS) entry which is preliminary data.</text>
</comment>
<keyword evidence="2" id="KW-1185">Reference proteome</keyword>
<protein>
    <submittedName>
        <fullName evidence="1">Uncharacterized protein</fullName>
    </submittedName>
</protein>
<sequence length="130" mass="15007">MITSIRQWTWYIAKLSDDADYDAGETFEKIPSPLSDAGNHDNYHGRRLRTWCVLLSRPDNKTKLRQRGKPTSENLLFNRCSITPRTYFQFYLLVPHLFLSTQLHLLTQFCAVTSFTVVLECVATSRFSGA</sequence>
<accession>A0A448XAP5</accession>
<name>A0A448XAP5_9PLAT</name>
<evidence type="ECO:0000313" key="1">
    <source>
        <dbReference type="EMBL" id="VEL32443.1"/>
    </source>
</evidence>
<evidence type="ECO:0000313" key="2">
    <source>
        <dbReference type="Proteomes" id="UP000784294"/>
    </source>
</evidence>
<dbReference type="OrthoDB" id="7676067at2759"/>
<reference evidence="1" key="1">
    <citation type="submission" date="2018-11" db="EMBL/GenBank/DDBJ databases">
        <authorList>
            <consortium name="Pathogen Informatics"/>
        </authorList>
    </citation>
    <scope>NUCLEOTIDE SEQUENCE</scope>
</reference>